<dbReference type="RefSeq" id="WP_275228293.1">
    <property type="nucleotide sequence ID" value="NZ_JARESE010000030.1"/>
</dbReference>
<dbReference type="PROSITE" id="PS50075">
    <property type="entry name" value="CARRIER"/>
    <property type="match status" value="1"/>
</dbReference>
<accession>A0ABT5WQ91</accession>
<dbReference type="Gene3D" id="1.10.1200.10">
    <property type="entry name" value="ACP-like"/>
    <property type="match status" value="1"/>
</dbReference>
<keyword evidence="3" id="KW-1185">Reference proteome</keyword>
<dbReference type="Proteomes" id="UP001216253">
    <property type="component" value="Unassembled WGS sequence"/>
</dbReference>
<dbReference type="EMBL" id="JARESE010000030">
    <property type="protein sequence ID" value="MDE8652207.1"/>
    <property type="molecule type" value="Genomic_DNA"/>
</dbReference>
<name>A0ABT5WQ91_9SPHN</name>
<evidence type="ECO:0000259" key="1">
    <source>
        <dbReference type="PROSITE" id="PS50075"/>
    </source>
</evidence>
<protein>
    <submittedName>
        <fullName evidence="2">Acyl carrier protein</fullName>
    </submittedName>
</protein>
<dbReference type="InterPro" id="IPR036736">
    <property type="entry name" value="ACP-like_sf"/>
</dbReference>
<feature type="domain" description="Carrier" evidence="1">
    <location>
        <begin position="1"/>
        <end position="79"/>
    </location>
</feature>
<evidence type="ECO:0000313" key="2">
    <source>
        <dbReference type="EMBL" id="MDE8652207.1"/>
    </source>
</evidence>
<evidence type="ECO:0000313" key="3">
    <source>
        <dbReference type="Proteomes" id="UP001216253"/>
    </source>
</evidence>
<dbReference type="SUPFAM" id="SSF47336">
    <property type="entry name" value="ACP-like"/>
    <property type="match status" value="1"/>
</dbReference>
<gene>
    <name evidence="2" type="ORF">PYV00_10820</name>
</gene>
<organism evidence="2 3">
    <name type="scientific">Novosphingobium album</name>
    <name type="common">ex Liu et al. 2023</name>
    <dbReference type="NCBI Taxonomy" id="3031130"/>
    <lineage>
        <taxon>Bacteria</taxon>
        <taxon>Pseudomonadati</taxon>
        <taxon>Pseudomonadota</taxon>
        <taxon>Alphaproteobacteria</taxon>
        <taxon>Sphingomonadales</taxon>
        <taxon>Sphingomonadaceae</taxon>
        <taxon>Novosphingobium</taxon>
    </lineage>
</organism>
<reference evidence="2 3" key="1">
    <citation type="submission" date="2023-03" db="EMBL/GenBank/DDBJ databases">
        <title>NovoSphingobium album sp. nov. isolated from polycyclic aromatic hydrocarbons- and heavy-metal polluted soil.</title>
        <authorList>
            <person name="Liu Z."/>
            <person name="Wang K."/>
        </authorList>
    </citation>
    <scope>NUCLEOTIDE SEQUENCE [LARGE SCALE GENOMIC DNA]</scope>
    <source>
        <strain evidence="2 3">H3SJ31-1</strain>
    </source>
</reference>
<sequence>MERDEISAIIGEIMCDVFDLEELKYDDALSADDIEEWDSLSHIRFIVSIEKRFGLVFSSAEIEHLQNVGEMVDAVKQKLSK</sequence>
<dbReference type="InterPro" id="IPR009081">
    <property type="entry name" value="PP-bd_ACP"/>
</dbReference>
<comment type="caution">
    <text evidence="2">The sequence shown here is derived from an EMBL/GenBank/DDBJ whole genome shotgun (WGS) entry which is preliminary data.</text>
</comment>
<proteinExistence type="predicted"/>
<dbReference type="Pfam" id="PF00550">
    <property type="entry name" value="PP-binding"/>
    <property type="match status" value="1"/>
</dbReference>